<proteinExistence type="predicted"/>
<dbReference type="Gene3D" id="3.40.50.1000">
    <property type="entry name" value="HAD superfamily/HAD-like"/>
    <property type="match status" value="1"/>
</dbReference>
<dbReference type="Pfam" id="PF08282">
    <property type="entry name" value="Hydrolase_3"/>
    <property type="match status" value="1"/>
</dbReference>
<dbReference type="InterPro" id="IPR036412">
    <property type="entry name" value="HAD-like_sf"/>
</dbReference>
<dbReference type="RefSeq" id="WP_380702189.1">
    <property type="nucleotide sequence ID" value="NZ_JBHSAP010000007.1"/>
</dbReference>
<evidence type="ECO:0000313" key="2">
    <source>
        <dbReference type="Proteomes" id="UP001595843"/>
    </source>
</evidence>
<dbReference type="SFLD" id="SFLDG01140">
    <property type="entry name" value="C2.B:_Phosphomannomutase_and_P"/>
    <property type="match status" value="1"/>
</dbReference>
<evidence type="ECO:0000313" key="1">
    <source>
        <dbReference type="EMBL" id="MFC4075866.1"/>
    </source>
</evidence>
<dbReference type="InterPro" id="IPR023214">
    <property type="entry name" value="HAD_sf"/>
</dbReference>
<dbReference type="InterPro" id="IPR006379">
    <property type="entry name" value="HAD-SF_hydro_IIB"/>
</dbReference>
<dbReference type="EMBL" id="JBHSAP010000007">
    <property type="protein sequence ID" value="MFC4075866.1"/>
    <property type="molecule type" value="Genomic_DNA"/>
</dbReference>
<dbReference type="SFLD" id="SFLDS00003">
    <property type="entry name" value="Haloacid_Dehalogenase"/>
    <property type="match status" value="1"/>
</dbReference>
<reference evidence="2" key="1">
    <citation type="journal article" date="2019" name="Int. J. Syst. Evol. Microbiol.">
        <title>The Global Catalogue of Microorganisms (GCM) 10K type strain sequencing project: providing services to taxonomists for standard genome sequencing and annotation.</title>
        <authorList>
            <consortium name="The Broad Institute Genomics Platform"/>
            <consortium name="The Broad Institute Genome Sequencing Center for Infectious Disease"/>
            <person name="Wu L."/>
            <person name="Ma J."/>
        </authorList>
    </citation>
    <scope>NUCLEOTIDE SEQUENCE [LARGE SCALE GENOMIC DNA]</scope>
    <source>
        <strain evidence="2">IBRC-M 10813</strain>
    </source>
</reference>
<accession>A0ABV8JF76</accession>
<name>A0ABV8JF76_9BACL</name>
<keyword evidence="2" id="KW-1185">Reference proteome</keyword>
<dbReference type="SUPFAM" id="SSF56784">
    <property type="entry name" value="HAD-like"/>
    <property type="match status" value="1"/>
</dbReference>
<comment type="caution">
    <text evidence="1">The sequence shown here is derived from an EMBL/GenBank/DDBJ whole genome shotgun (WGS) entry which is preliminary data.</text>
</comment>
<dbReference type="PANTHER" id="PTHR10000">
    <property type="entry name" value="PHOSPHOSERINE PHOSPHATASE"/>
    <property type="match status" value="1"/>
</dbReference>
<dbReference type="Gene3D" id="3.30.1240.10">
    <property type="match status" value="1"/>
</dbReference>
<protein>
    <submittedName>
        <fullName evidence="1">Cof-type HAD-IIB family hydrolase</fullName>
        <ecNumber evidence="1">3.1.3.-</ecNumber>
    </submittedName>
</protein>
<dbReference type="CDD" id="cd07516">
    <property type="entry name" value="HAD_Pase"/>
    <property type="match status" value="1"/>
</dbReference>
<gene>
    <name evidence="1" type="ORF">ACFOUO_03480</name>
</gene>
<dbReference type="PANTHER" id="PTHR10000:SF8">
    <property type="entry name" value="HAD SUPERFAMILY HYDROLASE-LIKE, TYPE 3"/>
    <property type="match status" value="1"/>
</dbReference>
<dbReference type="EC" id="3.1.3.-" evidence="1"/>
<dbReference type="NCBIfam" id="TIGR01484">
    <property type="entry name" value="HAD-SF-IIB"/>
    <property type="match status" value="1"/>
</dbReference>
<keyword evidence="1" id="KW-0378">Hydrolase</keyword>
<dbReference type="PROSITE" id="PS01228">
    <property type="entry name" value="COF_1"/>
    <property type="match status" value="1"/>
</dbReference>
<organism evidence="1 2">
    <name type="scientific">Salinithrix halophila</name>
    <dbReference type="NCBI Taxonomy" id="1485204"/>
    <lineage>
        <taxon>Bacteria</taxon>
        <taxon>Bacillati</taxon>
        <taxon>Bacillota</taxon>
        <taxon>Bacilli</taxon>
        <taxon>Bacillales</taxon>
        <taxon>Thermoactinomycetaceae</taxon>
        <taxon>Salinithrix</taxon>
    </lineage>
</organism>
<dbReference type="Proteomes" id="UP001595843">
    <property type="component" value="Unassembled WGS sequence"/>
</dbReference>
<dbReference type="InterPro" id="IPR000150">
    <property type="entry name" value="Cof"/>
</dbReference>
<dbReference type="GO" id="GO:0016787">
    <property type="term" value="F:hydrolase activity"/>
    <property type="evidence" value="ECO:0007669"/>
    <property type="project" value="UniProtKB-KW"/>
</dbReference>
<dbReference type="NCBIfam" id="TIGR00099">
    <property type="entry name" value="Cof-subfamily"/>
    <property type="match status" value="1"/>
</dbReference>
<sequence>MSNLAYPLFVSDIDGTLVTEFKAIPAANRASIAEFRQRGGQFTLATGRSFAEAKRFIEELHVELPVILCNGGILFDPQSNTLTPVATIDRDIVFDALAHLRRIAPPIDIFIYTTELVYATGISPATQAAVEAGVESGEFPLEIVSSYDRLPQVPWIKLVVVADNRWMPDLHRWAETTDYPLEFVQSSDNYFEILPRGISKGNAVRALTETLDLTPASAAVIGDHLNDLSMVRVAGKSAAVANAHPHLIQAADHIMPSNEEAGVSQFIDNHVLIPTETAQKR</sequence>